<sequence>MIVGWNNHTQHHHIALDDNTFTLSSIAEKHGVQILICTQIPDYLTRKQIEKKVTELVYEHLIIFTDEAQTRQIWQWIARTPHKPTAYREYTYHTGQTGDALIQKLAQIAFTLDEEEALTFTTVTKKLKDTFDIKDCPYTRPYTRPYANGIDLWIGGIFVCSFGYFGAIV</sequence>
<keyword evidence="2" id="KW-1185">Reference proteome</keyword>
<dbReference type="AlphaFoldDB" id="A0A0A6P2L5"/>
<organism evidence="1 2">
    <name type="scientific">Candidatus Thiomargarita nelsonii</name>
    <dbReference type="NCBI Taxonomy" id="1003181"/>
    <lineage>
        <taxon>Bacteria</taxon>
        <taxon>Pseudomonadati</taxon>
        <taxon>Pseudomonadota</taxon>
        <taxon>Gammaproteobacteria</taxon>
        <taxon>Thiotrichales</taxon>
        <taxon>Thiotrichaceae</taxon>
        <taxon>Thiomargarita</taxon>
    </lineage>
</organism>
<evidence type="ECO:0000313" key="2">
    <source>
        <dbReference type="Proteomes" id="UP000030428"/>
    </source>
</evidence>
<comment type="caution">
    <text evidence="1">The sequence shown here is derived from an EMBL/GenBank/DDBJ whole genome shotgun (WGS) entry which is preliminary data.</text>
</comment>
<proteinExistence type="predicted"/>
<evidence type="ECO:0000313" key="1">
    <source>
        <dbReference type="EMBL" id="KHD05115.1"/>
    </source>
</evidence>
<gene>
    <name evidence="1" type="ORF">PN36_25150</name>
</gene>
<protein>
    <submittedName>
        <fullName evidence="1">Uncharacterized protein</fullName>
    </submittedName>
</protein>
<accession>A0A0A6P2L5</accession>
<dbReference type="Proteomes" id="UP000030428">
    <property type="component" value="Unassembled WGS sequence"/>
</dbReference>
<name>A0A0A6P2L5_9GAMM</name>
<reference evidence="1 2" key="1">
    <citation type="journal article" date="2016" name="Front. Microbiol.">
        <title>Single-Cell (Meta-)Genomics of a Dimorphic Candidatus Thiomargarita nelsonii Reveals Genomic Plasticity.</title>
        <authorList>
            <person name="Flood B.E."/>
            <person name="Fliss P."/>
            <person name="Jones D.S."/>
            <person name="Dick G.J."/>
            <person name="Jain S."/>
            <person name="Kaster A.K."/>
            <person name="Winkel M."/>
            <person name="Mussmann M."/>
            <person name="Bailey J."/>
        </authorList>
    </citation>
    <scope>NUCLEOTIDE SEQUENCE [LARGE SCALE GENOMIC DNA]</scope>
    <source>
        <strain evidence="1">Hydrate Ridge</strain>
    </source>
</reference>
<dbReference type="EMBL" id="JSZA02000135">
    <property type="protein sequence ID" value="KHD05115.1"/>
    <property type="molecule type" value="Genomic_DNA"/>
</dbReference>